<dbReference type="Pfam" id="PF05699">
    <property type="entry name" value="Dimer_Tnp_hAT"/>
    <property type="match status" value="1"/>
</dbReference>
<dbReference type="PANTHER" id="PTHR23272">
    <property type="entry name" value="BED FINGER-RELATED"/>
    <property type="match status" value="1"/>
</dbReference>
<dbReference type="InterPro" id="IPR008906">
    <property type="entry name" value="HATC_C_dom"/>
</dbReference>
<feature type="compositionally biased region" description="Polar residues" evidence="1">
    <location>
        <begin position="28"/>
        <end position="37"/>
    </location>
</feature>
<feature type="compositionally biased region" description="Low complexity" evidence="1">
    <location>
        <begin position="1"/>
        <end position="25"/>
    </location>
</feature>
<sequence>MSQQSSSSNPSTPSSGQSTSSQYPPFCTQFSMPTLTPEQLYQQYQQQMLNQPFQNPQQNPAQETQQTQSMPPPTEPTSHDEQKFRRIGKQSAKCNTIEIRMVLTSLYDVFDNYKCKIGDPQESANAQSRIFMEKYLAEEQGDCTSRLMKGKPLLGRNVKGLTELDKYLNEESLDENDDMDLQIWWKNNSIRFPILSKIAKDSGFSIDGNVLNDFRSSLSHSMVEALVFTQDWLRESTKENQSG</sequence>
<dbReference type="AlphaFoldDB" id="A0A2U1MZH6"/>
<comment type="caution">
    <text evidence="3">The sequence shown here is derived from an EMBL/GenBank/DDBJ whole genome shotgun (WGS) entry which is preliminary data.</text>
</comment>
<feature type="compositionally biased region" description="Low complexity" evidence="1">
    <location>
        <begin position="39"/>
        <end position="68"/>
    </location>
</feature>
<evidence type="ECO:0000256" key="1">
    <source>
        <dbReference type="SAM" id="MobiDB-lite"/>
    </source>
</evidence>
<dbReference type="InterPro" id="IPR012337">
    <property type="entry name" value="RNaseH-like_sf"/>
</dbReference>
<dbReference type="Proteomes" id="UP000245207">
    <property type="component" value="Unassembled WGS sequence"/>
</dbReference>
<dbReference type="SUPFAM" id="SSF53098">
    <property type="entry name" value="Ribonuclease H-like"/>
    <property type="match status" value="1"/>
</dbReference>
<protein>
    <submittedName>
        <fullName evidence="3">HAT, C-terminal dimerization domain-containing protein</fullName>
    </submittedName>
</protein>
<proteinExistence type="predicted"/>
<evidence type="ECO:0000259" key="2">
    <source>
        <dbReference type="Pfam" id="PF05699"/>
    </source>
</evidence>
<reference evidence="3 4" key="1">
    <citation type="journal article" date="2018" name="Mol. Plant">
        <title>The genome of Artemisia annua provides insight into the evolution of Asteraceae family and artemisinin biosynthesis.</title>
        <authorList>
            <person name="Shen Q."/>
            <person name="Zhang L."/>
            <person name="Liao Z."/>
            <person name="Wang S."/>
            <person name="Yan T."/>
            <person name="Shi P."/>
            <person name="Liu M."/>
            <person name="Fu X."/>
            <person name="Pan Q."/>
            <person name="Wang Y."/>
            <person name="Lv Z."/>
            <person name="Lu X."/>
            <person name="Zhang F."/>
            <person name="Jiang W."/>
            <person name="Ma Y."/>
            <person name="Chen M."/>
            <person name="Hao X."/>
            <person name="Li L."/>
            <person name="Tang Y."/>
            <person name="Lv G."/>
            <person name="Zhou Y."/>
            <person name="Sun X."/>
            <person name="Brodelius P.E."/>
            <person name="Rose J.K.C."/>
            <person name="Tang K."/>
        </authorList>
    </citation>
    <scope>NUCLEOTIDE SEQUENCE [LARGE SCALE GENOMIC DNA]</scope>
    <source>
        <strain evidence="4">cv. Huhao1</strain>
        <tissue evidence="3">Leaf</tissue>
    </source>
</reference>
<evidence type="ECO:0000313" key="3">
    <source>
        <dbReference type="EMBL" id="PWA66637.1"/>
    </source>
</evidence>
<gene>
    <name evidence="3" type="ORF">CTI12_AA261100</name>
</gene>
<dbReference type="PANTHER" id="PTHR23272:SF161">
    <property type="entry name" value="ZINC FINGER BED DOMAIN-CONTAINING PROTEIN RICESLEEPER 1-LIKE"/>
    <property type="match status" value="1"/>
</dbReference>
<evidence type="ECO:0000313" key="4">
    <source>
        <dbReference type="Proteomes" id="UP000245207"/>
    </source>
</evidence>
<accession>A0A2U1MZH6</accession>
<dbReference type="STRING" id="35608.A0A2U1MZH6"/>
<organism evidence="3 4">
    <name type="scientific">Artemisia annua</name>
    <name type="common">Sweet wormwood</name>
    <dbReference type="NCBI Taxonomy" id="35608"/>
    <lineage>
        <taxon>Eukaryota</taxon>
        <taxon>Viridiplantae</taxon>
        <taxon>Streptophyta</taxon>
        <taxon>Embryophyta</taxon>
        <taxon>Tracheophyta</taxon>
        <taxon>Spermatophyta</taxon>
        <taxon>Magnoliopsida</taxon>
        <taxon>eudicotyledons</taxon>
        <taxon>Gunneridae</taxon>
        <taxon>Pentapetalae</taxon>
        <taxon>asterids</taxon>
        <taxon>campanulids</taxon>
        <taxon>Asterales</taxon>
        <taxon>Asteraceae</taxon>
        <taxon>Asteroideae</taxon>
        <taxon>Anthemideae</taxon>
        <taxon>Artemisiinae</taxon>
        <taxon>Artemisia</taxon>
    </lineage>
</organism>
<dbReference type="EMBL" id="PKPP01003990">
    <property type="protein sequence ID" value="PWA66637.1"/>
    <property type="molecule type" value="Genomic_DNA"/>
</dbReference>
<name>A0A2U1MZH6_ARTAN</name>
<feature type="region of interest" description="Disordered" evidence="1">
    <location>
        <begin position="1"/>
        <end position="89"/>
    </location>
</feature>
<dbReference type="GO" id="GO:0046983">
    <property type="term" value="F:protein dimerization activity"/>
    <property type="evidence" value="ECO:0007669"/>
    <property type="project" value="InterPro"/>
</dbReference>
<keyword evidence="4" id="KW-1185">Reference proteome</keyword>
<dbReference type="OrthoDB" id="1718237at2759"/>
<feature type="domain" description="HAT C-terminal dimerisation" evidence="2">
    <location>
        <begin position="163"/>
        <end position="233"/>
    </location>
</feature>